<reference evidence="1 2" key="1">
    <citation type="journal article" date="2018" name="Evol. Lett.">
        <title>Horizontal gene cluster transfer increased hallucinogenic mushroom diversity.</title>
        <authorList>
            <person name="Reynolds H.T."/>
            <person name="Vijayakumar V."/>
            <person name="Gluck-Thaler E."/>
            <person name="Korotkin H.B."/>
            <person name="Matheny P.B."/>
            <person name="Slot J.C."/>
        </authorList>
    </citation>
    <scope>NUCLEOTIDE SEQUENCE [LARGE SCALE GENOMIC DNA]</scope>
    <source>
        <strain evidence="1 2">2629</strain>
    </source>
</reference>
<proteinExistence type="predicted"/>
<sequence length="546" mass="61792">MEGTGTHGQYVHNRSSLPVELLVYIFDEFQSPYHNNISPELQACRQACKQFDEIILSMCFKKGVDVGYRWWSPPLARRSITHDTIVNALNRYPLLASDIRNLFYLDSCSAIAKQRCHFPQAGSEIHDAVLYDELKLDSPLLRLSNVHTITVDISFLGQSLGYNEDSEISVGLRSLLGHYLRAGTLTTLFISSVSDIPIMTIIESPSLVTLSFFQCTFSEQDIACKSAPSPAVCKLKHLSFHFCEQDDEPDEPFPIAVLTYMLDVENVEIIKTTSPRQPRGLPTTSKFEPVVPFSSSYTFQHLSEMKVTNLNDWRAFCPSAEDDDNCAPLFPKLTKLSCAVMNNRQAQANLRVLKYVNSLSELSLLNIAKGISGFSSTDIGELLLSAHMTPYIKTLKVLSLDWAVTFRGHDAASYEFPLNQISSALESITRDNILESINLSMTIYMHCEDGPPFIPNLTGYFSHFTDILCLPRSFRCLRQVSLKIHFVVHNDMFGGEKRTEKMLKRMLESALLRRLRASRTPEFSMEGTYELGRCHEACFEYYRQNG</sequence>
<dbReference type="EMBL" id="NHTK01001351">
    <property type="protein sequence ID" value="PPQ99627.1"/>
    <property type="molecule type" value="Genomic_DNA"/>
</dbReference>
<dbReference type="InParanoid" id="A0A409Y9J0"/>
<dbReference type="Proteomes" id="UP000284842">
    <property type="component" value="Unassembled WGS sequence"/>
</dbReference>
<accession>A0A409Y9J0</accession>
<organism evidence="1 2">
    <name type="scientific">Panaeolus cyanescens</name>
    <dbReference type="NCBI Taxonomy" id="181874"/>
    <lineage>
        <taxon>Eukaryota</taxon>
        <taxon>Fungi</taxon>
        <taxon>Dikarya</taxon>
        <taxon>Basidiomycota</taxon>
        <taxon>Agaricomycotina</taxon>
        <taxon>Agaricomycetes</taxon>
        <taxon>Agaricomycetidae</taxon>
        <taxon>Agaricales</taxon>
        <taxon>Agaricineae</taxon>
        <taxon>Galeropsidaceae</taxon>
        <taxon>Panaeolus</taxon>
    </lineage>
</organism>
<evidence type="ECO:0008006" key="3">
    <source>
        <dbReference type="Google" id="ProtNLM"/>
    </source>
</evidence>
<dbReference type="AlphaFoldDB" id="A0A409Y9J0"/>
<keyword evidence="2" id="KW-1185">Reference proteome</keyword>
<evidence type="ECO:0000313" key="1">
    <source>
        <dbReference type="EMBL" id="PPQ99627.1"/>
    </source>
</evidence>
<name>A0A409Y9J0_9AGAR</name>
<gene>
    <name evidence="1" type="ORF">CVT24_005204</name>
</gene>
<evidence type="ECO:0000313" key="2">
    <source>
        <dbReference type="Proteomes" id="UP000284842"/>
    </source>
</evidence>
<comment type="caution">
    <text evidence="1">The sequence shown here is derived from an EMBL/GenBank/DDBJ whole genome shotgun (WGS) entry which is preliminary data.</text>
</comment>
<protein>
    <recommendedName>
        <fullName evidence="3">F-box domain-containing protein</fullName>
    </recommendedName>
</protein>